<dbReference type="AlphaFoldDB" id="A0A031WAD7"/>
<name>A0A031WAD7_CLODI</name>
<proteinExistence type="predicted"/>
<dbReference type="RefSeq" id="WP_032509895.1">
    <property type="nucleotide sequence ID" value="NZ_CAADDM010000019.1"/>
</dbReference>
<protein>
    <submittedName>
        <fullName evidence="1">Uncharacterized protein</fullName>
    </submittedName>
</protein>
<gene>
    <name evidence="2" type="ORF">BN1095_990001</name>
    <name evidence="1" type="ORF">BN1096_1020003</name>
</gene>
<evidence type="ECO:0000313" key="2">
    <source>
        <dbReference type="EMBL" id="CDT82982.1"/>
    </source>
</evidence>
<sequence length="79" mass="9502">MQKYKIKFEEKVTLEHEVIVEIPEEISINDICNCIEQKCQRIYDISDYIREFNGRQIDFTEDTCGETEMVVESFRKCKE</sequence>
<dbReference type="EMBL" id="LK933544">
    <property type="protein sequence ID" value="CDT82982.1"/>
    <property type="molecule type" value="Genomic_DNA"/>
</dbReference>
<accession>A0A031WAD7</accession>
<evidence type="ECO:0000313" key="1">
    <source>
        <dbReference type="EMBL" id="CDS82738.1"/>
    </source>
</evidence>
<dbReference type="EMBL" id="LK932446">
    <property type="protein sequence ID" value="CDS82738.1"/>
    <property type="molecule type" value="Genomic_DNA"/>
</dbReference>
<reference evidence="1" key="1">
    <citation type="submission" date="2014-07" db="EMBL/GenBank/DDBJ databases">
        <authorList>
            <person name="Monot Marc"/>
        </authorList>
    </citation>
    <scope>NUCLEOTIDE SEQUENCE</scope>
    <source>
        <strain evidence="2">7032989</strain>
    </source>
</reference>
<organism evidence="1">
    <name type="scientific">Clostridioides difficile</name>
    <name type="common">Peptoclostridium difficile</name>
    <dbReference type="NCBI Taxonomy" id="1496"/>
    <lineage>
        <taxon>Bacteria</taxon>
        <taxon>Bacillati</taxon>
        <taxon>Bacillota</taxon>
        <taxon>Clostridia</taxon>
        <taxon>Peptostreptococcales</taxon>
        <taxon>Peptostreptococcaceae</taxon>
        <taxon>Clostridioides</taxon>
    </lineage>
</organism>